<dbReference type="EMBL" id="CP035913">
    <property type="protein sequence ID" value="QBE62400.1"/>
    <property type="molecule type" value="Genomic_DNA"/>
</dbReference>
<keyword evidence="4" id="KW-1185">Reference proteome</keyword>
<dbReference type="InterPro" id="IPR014161">
    <property type="entry name" value="Tol-Pal_TolA"/>
</dbReference>
<sequence>MTNKEATAGGPYRVPRHDSGWRAFGLALATHALLFLFLGIGINWQSSEPVAVEAEVWDLTTQQAAPPPPAAEEPDPAPEPTPTPEPEPAPPPPAPTPAPPPPREVTPPKPDPEIALKKEREKKKEEEKRLAAEKAEEKRKQKLEDEKERKLAEQKKKEEDKKQREEEERERRLAEEKAEKKQAEEDKKKQLAAKKAAEKKEADRLAKIRSEEMRRITGAAGGSSGTAEKSTAPRMDSGYVAAITAKIKSNISYAGSQDVPGNPRAEFKISQLPTGEIISVRKIKSSGIPAYDAAVENAINKSSPLPKKKDGTVERDINANFNLKDLP</sequence>
<dbReference type="AlphaFoldDB" id="A0A4P6KU08"/>
<dbReference type="Pfam" id="PF13103">
    <property type="entry name" value="TonB_2"/>
    <property type="match status" value="1"/>
</dbReference>
<evidence type="ECO:0000256" key="1">
    <source>
        <dbReference type="SAM" id="MobiDB-lite"/>
    </source>
</evidence>
<dbReference type="Gene3D" id="3.30.1150.10">
    <property type="match status" value="1"/>
</dbReference>
<gene>
    <name evidence="3" type="primary">tolA</name>
    <name evidence="3" type="ORF">EWM63_04910</name>
</gene>
<evidence type="ECO:0000313" key="4">
    <source>
        <dbReference type="Proteomes" id="UP000290637"/>
    </source>
</evidence>
<dbReference type="GO" id="GO:0016020">
    <property type="term" value="C:membrane"/>
    <property type="evidence" value="ECO:0007669"/>
    <property type="project" value="InterPro"/>
</dbReference>
<keyword evidence="2" id="KW-0812">Transmembrane</keyword>
<feature type="transmembrane region" description="Helical" evidence="2">
    <location>
        <begin position="21"/>
        <end position="44"/>
    </location>
</feature>
<name>A0A4P6KU08_9BURK</name>
<keyword evidence="2" id="KW-0472">Membrane</keyword>
<dbReference type="GO" id="GO:0043213">
    <property type="term" value="P:bacteriocin transport"/>
    <property type="evidence" value="ECO:0007669"/>
    <property type="project" value="InterPro"/>
</dbReference>
<dbReference type="GO" id="GO:0019534">
    <property type="term" value="F:toxin transmembrane transporter activity"/>
    <property type="evidence" value="ECO:0007669"/>
    <property type="project" value="InterPro"/>
</dbReference>
<dbReference type="OrthoDB" id="5298892at2"/>
<feature type="region of interest" description="Disordered" evidence="1">
    <location>
        <begin position="59"/>
        <end position="233"/>
    </location>
</feature>
<feature type="compositionally biased region" description="Basic and acidic residues" evidence="1">
    <location>
        <begin position="110"/>
        <end position="215"/>
    </location>
</feature>
<organism evidence="3 4">
    <name type="scientific">Pseudoduganella lutea</name>
    <dbReference type="NCBI Taxonomy" id="321985"/>
    <lineage>
        <taxon>Bacteria</taxon>
        <taxon>Pseudomonadati</taxon>
        <taxon>Pseudomonadota</taxon>
        <taxon>Betaproteobacteria</taxon>
        <taxon>Burkholderiales</taxon>
        <taxon>Oxalobacteraceae</taxon>
        <taxon>Telluria group</taxon>
        <taxon>Pseudoduganella</taxon>
    </lineage>
</organism>
<reference evidence="3 4" key="1">
    <citation type="submission" date="2019-02" db="EMBL/GenBank/DDBJ databases">
        <title>Draft Genome Sequences of Six Type Strains of the Genus Massilia.</title>
        <authorList>
            <person name="Miess H."/>
            <person name="Frediansyhah A."/>
            <person name="Gross H."/>
        </authorList>
    </citation>
    <scope>NUCLEOTIDE SEQUENCE [LARGE SCALE GENOMIC DNA]</scope>
    <source>
        <strain evidence="3 4">DSM 17473</strain>
    </source>
</reference>
<dbReference type="NCBIfam" id="TIGR02794">
    <property type="entry name" value="tolA_full"/>
    <property type="match status" value="1"/>
</dbReference>
<proteinExistence type="predicted"/>
<dbReference type="SUPFAM" id="SSF74653">
    <property type="entry name" value="TolA/TonB C-terminal domain"/>
    <property type="match status" value="1"/>
</dbReference>
<evidence type="ECO:0000313" key="3">
    <source>
        <dbReference type="EMBL" id="QBE62400.1"/>
    </source>
</evidence>
<accession>A0A4P6KU08</accession>
<protein>
    <submittedName>
        <fullName evidence="3">Cell envelope integrity protein TolA</fullName>
    </submittedName>
</protein>
<feature type="compositionally biased region" description="Pro residues" evidence="1">
    <location>
        <begin position="65"/>
        <end position="109"/>
    </location>
</feature>
<dbReference type="RefSeq" id="WP_130185535.1">
    <property type="nucleotide sequence ID" value="NZ_CP035913.1"/>
</dbReference>
<keyword evidence="2" id="KW-1133">Transmembrane helix</keyword>
<dbReference type="Proteomes" id="UP000290637">
    <property type="component" value="Chromosome"/>
</dbReference>
<evidence type="ECO:0000256" key="2">
    <source>
        <dbReference type="SAM" id="Phobius"/>
    </source>
</evidence>
<dbReference type="KEGG" id="plue:EWM63_04910"/>